<keyword evidence="3" id="KW-0677">Repeat</keyword>
<dbReference type="InterPro" id="IPR019775">
    <property type="entry name" value="WD40_repeat_CS"/>
</dbReference>
<evidence type="ECO:0000256" key="4">
    <source>
        <dbReference type="PROSITE-ProRule" id="PRU00221"/>
    </source>
</evidence>
<gene>
    <name evidence="6" type="ORF">P154DRAFT_422909</name>
</gene>
<evidence type="ECO:0000313" key="6">
    <source>
        <dbReference type="EMBL" id="KAF2006189.1"/>
    </source>
</evidence>
<organism evidence="6 7">
    <name type="scientific">Amniculicola lignicola CBS 123094</name>
    <dbReference type="NCBI Taxonomy" id="1392246"/>
    <lineage>
        <taxon>Eukaryota</taxon>
        <taxon>Fungi</taxon>
        <taxon>Dikarya</taxon>
        <taxon>Ascomycota</taxon>
        <taxon>Pezizomycotina</taxon>
        <taxon>Dothideomycetes</taxon>
        <taxon>Pleosporomycetidae</taxon>
        <taxon>Pleosporales</taxon>
        <taxon>Amniculicolaceae</taxon>
        <taxon>Amniculicola</taxon>
    </lineage>
</organism>
<dbReference type="InterPro" id="IPR036322">
    <property type="entry name" value="WD40_repeat_dom_sf"/>
</dbReference>
<dbReference type="GO" id="GO:0031929">
    <property type="term" value="P:TOR signaling"/>
    <property type="evidence" value="ECO:0007669"/>
    <property type="project" value="InterPro"/>
</dbReference>
<dbReference type="OrthoDB" id="10248252at2759"/>
<dbReference type="PROSITE" id="PS50082">
    <property type="entry name" value="WD_REPEATS_2"/>
    <property type="match status" value="1"/>
</dbReference>
<feature type="region of interest" description="Disordered" evidence="5">
    <location>
        <begin position="1"/>
        <end position="66"/>
    </location>
</feature>
<dbReference type="GO" id="GO:0032956">
    <property type="term" value="P:regulation of actin cytoskeleton organization"/>
    <property type="evidence" value="ECO:0007669"/>
    <property type="project" value="TreeGrafter"/>
</dbReference>
<feature type="repeat" description="WD" evidence="4">
    <location>
        <begin position="807"/>
        <end position="833"/>
    </location>
</feature>
<name>A0A6A5WZH4_9PLEO</name>
<accession>A0A6A5WZH4</accession>
<protein>
    <submittedName>
        <fullName evidence="6">WD40 repeat-like protein</fullName>
    </submittedName>
</protein>
<dbReference type="AlphaFoldDB" id="A0A6A5WZH4"/>
<feature type="region of interest" description="Disordered" evidence="5">
    <location>
        <begin position="157"/>
        <end position="194"/>
    </location>
</feature>
<dbReference type="Proteomes" id="UP000799779">
    <property type="component" value="Unassembled WGS sequence"/>
</dbReference>
<evidence type="ECO:0000256" key="2">
    <source>
        <dbReference type="ARBA" id="ARBA00022574"/>
    </source>
</evidence>
<dbReference type="PROSITE" id="PS00678">
    <property type="entry name" value="WD_REPEATS_1"/>
    <property type="match status" value="1"/>
</dbReference>
<dbReference type="GO" id="GO:0031931">
    <property type="term" value="C:TORC1 complex"/>
    <property type="evidence" value="ECO:0007669"/>
    <property type="project" value="InterPro"/>
</dbReference>
<comment type="similarity">
    <text evidence="1">Belongs to the WD repeat LST8 family.</text>
</comment>
<dbReference type="PANTHER" id="PTHR19842:SF0">
    <property type="entry name" value="TARGET OF RAPAMYCIN COMPLEX SUBUNIT LST8"/>
    <property type="match status" value="1"/>
</dbReference>
<evidence type="ECO:0000256" key="1">
    <source>
        <dbReference type="ARBA" id="ARBA00009890"/>
    </source>
</evidence>
<sequence>MVLNEDEWDTSERKQKKRSDHLSRTAVAPILERPSRSKASEIPQEKNDKLHGHLQPGAASRGPGTKFTEEEDHFVIFLKEVKKYKWRDIYEIFPKYFPRRQNGGSVQTRYSQTINKRDRNQDPPRLLLPADFTTEVIIDWDTVHAEFPGSAQTSALVRESQAFSQQARQAPASRPRNESPGDDPSDIQRPRRDVQAVNYTWPRRHRTRPGEDANEYIEDDFVVADSRSLTPNPVIETPPPQEFMVGSQRSARIYKPMIVDFEKEDAALFLSTGRRLPYLASSNRLAMRNDIQDGEWDSLASQEWKTSIVHVDFSPSEVAVVEEVISKLIPSAMAIRSSSRRRRLQHVLRNQPEKKLFEISYGIRQRLRNRDRKSVDSFLHDLKGGQVRSIPQIDRLGLIRPDQKCSSVPTASTSSLIRQRELGLQSRRGWKAASSTLTYPMRNNVLDSMGLVYTYTGASSDVHTVAWSPDGECFAAGAVCVTDPHSMQYNRPNNLLYGTISERQIQELGEHYQNRKKTDDGPNSTHAMHVSQDSKLFTTVSSVAFSPCGQFMFSASYNKSLCRWETTRDGSQPKALNELQHRAPLDLMDVSCQGKVATASKRMSMNAVKVLTFDEYGQHQKFNFSSQKAQERPDYNILPTALKFDPHTGNMLLAGFGANKRQGGLDITGDICLWDVTTQEPLKVNGSARNVFDLAWNPFSQRSQPLFAVGCVAGLNVSRGMRSVVRLYDMSNNAYSRFTELECPALDMNDVKYCPYNDNILAVGCTSGSTYIWDLRNPDHILYNLTHGESLMPLEDGVDRELTDTGVRFISWGNNETRLYTGSSDGIVKVWDVTQSTSDVFIKDLVQLDSGVMCGAFNPDYSRLLLGEVNGSVDVLEVGRDDCSAKDAEKLRYLPYDFGDDEISDSQVSQSVKTISPDSGRAITSELLGTGQMQIAPFGGMPIRQAVQGQNYKGPFDNSNNSVALRFQSTEFQYNLTLAENPTSPCDILACKDSNTTHITSEEIGDSGRSKDRIPDELLRQWKALPNPYSTIPGRTKCSICARPARPLDPSNTDPDQTALCERCGFTCFRCCKDLLQFRDNGTMVVCLGCQHAWDVGALGYYHTTAGQGDRGHDAHLVCEELDVPRLERHARELEREKLEEWGEEKEFGDEVNALSDHYYGLTIQRPESPML</sequence>
<keyword evidence="7" id="KW-1185">Reference proteome</keyword>
<evidence type="ECO:0000256" key="3">
    <source>
        <dbReference type="ARBA" id="ARBA00022737"/>
    </source>
</evidence>
<dbReference type="InterPro" id="IPR001680">
    <property type="entry name" value="WD40_rpt"/>
</dbReference>
<dbReference type="SMART" id="SM00320">
    <property type="entry name" value="WD40"/>
    <property type="match status" value="5"/>
</dbReference>
<feature type="compositionally biased region" description="Basic and acidic residues" evidence="5">
    <location>
        <begin position="33"/>
        <end position="51"/>
    </location>
</feature>
<keyword evidence="2 4" id="KW-0853">WD repeat</keyword>
<dbReference type="InterPro" id="IPR015943">
    <property type="entry name" value="WD40/YVTN_repeat-like_dom_sf"/>
</dbReference>
<evidence type="ECO:0000313" key="7">
    <source>
        <dbReference type="Proteomes" id="UP000799779"/>
    </source>
</evidence>
<dbReference type="Pfam" id="PF00400">
    <property type="entry name" value="WD40"/>
    <property type="match status" value="3"/>
</dbReference>
<dbReference type="EMBL" id="ML977560">
    <property type="protein sequence ID" value="KAF2006189.1"/>
    <property type="molecule type" value="Genomic_DNA"/>
</dbReference>
<reference evidence="6" key="1">
    <citation type="journal article" date="2020" name="Stud. Mycol.">
        <title>101 Dothideomycetes genomes: a test case for predicting lifestyles and emergence of pathogens.</title>
        <authorList>
            <person name="Haridas S."/>
            <person name="Albert R."/>
            <person name="Binder M."/>
            <person name="Bloem J."/>
            <person name="Labutti K."/>
            <person name="Salamov A."/>
            <person name="Andreopoulos B."/>
            <person name="Baker S."/>
            <person name="Barry K."/>
            <person name="Bills G."/>
            <person name="Bluhm B."/>
            <person name="Cannon C."/>
            <person name="Castanera R."/>
            <person name="Culley D."/>
            <person name="Daum C."/>
            <person name="Ezra D."/>
            <person name="Gonzalez J."/>
            <person name="Henrissat B."/>
            <person name="Kuo A."/>
            <person name="Liang C."/>
            <person name="Lipzen A."/>
            <person name="Lutzoni F."/>
            <person name="Magnuson J."/>
            <person name="Mondo S."/>
            <person name="Nolan M."/>
            <person name="Ohm R."/>
            <person name="Pangilinan J."/>
            <person name="Park H.-J."/>
            <person name="Ramirez L."/>
            <person name="Alfaro M."/>
            <person name="Sun H."/>
            <person name="Tritt A."/>
            <person name="Yoshinaga Y."/>
            <person name="Zwiers L.-H."/>
            <person name="Turgeon B."/>
            <person name="Goodwin S."/>
            <person name="Spatafora J."/>
            <person name="Crous P."/>
            <person name="Grigoriev I."/>
        </authorList>
    </citation>
    <scope>NUCLEOTIDE SEQUENCE</scope>
    <source>
        <strain evidence="6">CBS 123094</strain>
    </source>
</reference>
<dbReference type="SUPFAM" id="SSF50978">
    <property type="entry name" value="WD40 repeat-like"/>
    <property type="match status" value="1"/>
</dbReference>
<feature type="compositionally biased region" description="Polar residues" evidence="5">
    <location>
        <begin position="157"/>
        <end position="168"/>
    </location>
</feature>
<evidence type="ECO:0000256" key="5">
    <source>
        <dbReference type="SAM" id="MobiDB-lite"/>
    </source>
</evidence>
<dbReference type="PANTHER" id="PTHR19842">
    <property type="entry name" value="G BETA-LIKE PROTEIN GBL"/>
    <property type="match status" value="1"/>
</dbReference>
<dbReference type="GO" id="GO:0031932">
    <property type="term" value="C:TORC2 complex"/>
    <property type="evidence" value="ECO:0007669"/>
    <property type="project" value="InterPro"/>
</dbReference>
<dbReference type="InterPro" id="IPR037588">
    <property type="entry name" value="MLST8"/>
</dbReference>
<dbReference type="Gene3D" id="2.130.10.10">
    <property type="entry name" value="YVTN repeat-like/Quinoprotein amine dehydrogenase"/>
    <property type="match status" value="1"/>
</dbReference>
<proteinExistence type="inferred from homology"/>